<keyword evidence="5 9" id="KW-0418">Kinase</keyword>
<dbReference type="AlphaFoldDB" id="A0A0G1M5J0"/>
<evidence type="ECO:0000256" key="7">
    <source>
        <dbReference type="SAM" id="Phobius"/>
    </source>
</evidence>
<dbReference type="SMART" id="SM00387">
    <property type="entry name" value="HATPase_c"/>
    <property type="match status" value="1"/>
</dbReference>
<dbReference type="Pfam" id="PF00512">
    <property type="entry name" value="HisKA"/>
    <property type="match status" value="1"/>
</dbReference>
<dbReference type="Gene3D" id="3.30.565.10">
    <property type="entry name" value="Histidine kinase-like ATPase, C-terminal domain"/>
    <property type="match status" value="1"/>
</dbReference>
<evidence type="ECO:0000256" key="3">
    <source>
        <dbReference type="ARBA" id="ARBA00022553"/>
    </source>
</evidence>
<evidence type="ECO:0000313" key="9">
    <source>
        <dbReference type="EMBL" id="KKU03392.1"/>
    </source>
</evidence>
<evidence type="ECO:0000256" key="2">
    <source>
        <dbReference type="ARBA" id="ARBA00012438"/>
    </source>
</evidence>
<feature type="transmembrane region" description="Helical" evidence="7">
    <location>
        <begin position="58"/>
        <end position="81"/>
    </location>
</feature>
<dbReference type="InterPro" id="IPR003594">
    <property type="entry name" value="HATPase_dom"/>
</dbReference>
<keyword evidence="6" id="KW-0902">Two-component regulatory system</keyword>
<evidence type="ECO:0000313" key="10">
    <source>
        <dbReference type="Proteomes" id="UP000034264"/>
    </source>
</evidence>
<feature type="domain" description="Histidine kinase" evidence="8">
    <location>
        <begin position="101"/>
        <end position="313"/>
    </location>
</feature>
<dbReference type="InterPro" id="IPR036890">
    <property type="entry name" value="HATPase_C_sf"/>
</dbReference>
<dbReference type="GO" id="GO:0000155">
    <property type="term" value="F:phosphorelay sensor kinase activity"/>
    <property type="evidence" value="ECO:0007669"/>
    <property type="project" value="InterPro"/>
</dbReference>
<dbReference type="Gene3D" id="1.10.287.130">
    <property type="match status" value="1"/>
</dbReference>
<organism evidence="9 10">
    <name type="scientific">Candidatus Amesbacteria bacterium GW2011_GWC2_45_19</name>
    <dbReference type="NCBI Taxonomy" id="1618366"/>
    <lineage>
        <taxon>Bacteria</taxon>
        <taxon>Candidatus Amesiibacteriota</taxon>
    </lineage>
</organism>
<evidence type="ECO:0000259" key="8">
    <source>
        <dbReference type="PROSITE" id="PS50109"/>
    </source>
</evidence>
<sequence length="313" mass="35188">MFKQARLKLTAWYLLIIILVSGFFSVLVYRTLAREVERFDRRHRFLEWALVEETKHRILINILKADAMIWVAAGALGYFLAGRTLKPISDMVDEQNRFISDASHELRTPLTALKSSMEVYLRDKKPTLADVNTLITESVDEVNKLQTLSDSLLQLAQFQKPNGVTLRESLSLAEVVREAVRKIQPAALQKNVLIKTKLENVSIKGDKFSVIDLVTILLDNAVKYSPEGKMVTVKVLKKDRTAQVIVSDQGIGISEKDLPHIWDRFYRADASRTRGGYGLGLAIAKKIAETNGGILKAESQLNKGSTFTVSFQI</sequence>
<gene>
    <name evidence="9" type="ORF">UX05_C0001G0021</name>
</gene>
<feature type="transmembrane region" description="Helical" evidence="7">
    <location>
        <begin position="12"/>
        <end position="32"/>
    </location>
</feature>
<dbReference type="GO" id="GO:0005886">
    <property type="term" value="C:plasma membrane"/>
    <property type="evidence" value="ECO:0007669"/>
    <property type="project" value="TreeGrafter"/>
</dbReference>
<dbReference type="PROSITE" id="PS50109">
    <property type="entry name" value="HIS_KIN"/>
    <property type="match status" value="1"/>
</dbReference>
<comment type="catalytic activity">
    <reaction evidence="1">
        <text>ATP + protein L-histidine = ADP + protein N-phospho-L-histidine.</text>
        <dbReference type="EC" id="2.7.13.3"/>
    </reaction>
</comment>
<protein>
    <recommendedName>
        <fullName evidence="2">histidine kinase</fullName>
        <ecNumber evidence="2">2.7.13.3</ecNumber>
    </recommendedName>
</protein>
<comment type="caution">
    <text evidence="9">The sequence shown here is derived from an EMBL/GenBank/DDBJ whole genome shotgun (WGS) entry which is preliminary data.</text>
</comment>
<dbReference type="Proteomes" id="UP000034264">
    <property type="component" value="Unassembled WGS sequence"/>
</dbReference>
<dbReference type="InterPro" id="IPR004358">
    <property type="entry name" value="Sig_transdc_His_kin-like_C"/>
</dbReference>
<dbReference type="PRINTS" id="PR00344">
    <property type="entry name" value="BCTRLSENSOR"/>
</dbReference>
<accession>A0A0G1M5J0</accession>
<dbReference type="EC" id="2.7.13.3" evidence="2"/>
<dbReference type="FunFam" id="3.30.565.10:FF:000006">
    <property type="entry name" value="Sensor histidine kinase WalK"/>
    <property type="match status" value="1"/>
</dbReference>
<dbReference type="SUPFAM" id="SSF55874">
    <property type="entry name" value="ATPase domain of HSP90 chaperone/DNA topoisomerase II/histidine kinase"/>
    <property type="match status" value="1"/>
</dbReference>
<dbReference type="Pfam" id="PF02518">
    <property type="entry name" value="HATPase_c"/>
    <property type="match status" value="1"/>
</dbReference>
<proteinExistence type="predicted"/>
<evidence type="ECO:0000256" key="5">
    <source>
        <dbReference type="ARBA" id="ARBA00022777"/>
    </source>
</evidence>
<evidence type="ECO:0000256" key="6">
    <source>
        <dbReference type="ARBA" id="ARBA00023012"/>
    </source>
</evidence>
<evidence type="ECO:0000256" key="4">
    <source>
        <dbReference type="ARBA" id="ARBA00022679"/>
    </source>
</evidence>
<dbReference type="GO" id="GO:0016036">
    <property type="term" value="P:cellular response to phosphate starvation"/>
    <property type="evidence" value="ECO:0007669"/>
    <property type="project" value="TreeGrafter"/>
</dbReference>
<reference evidence="9 10" key="1">
    <citation type="journal article" date="2015" name="Nature">
        <title>rRNA introns, odd ribosomes, and small enigmatic genomes across a large radiation of phyla.</title>
        <authorList>
            <person name="Brown C.T."/>
            <person name="Hug L.A."/>
            <person name="Thomas B.C."/>
            <person name="Sharon I."/>
            <person name="Castelle C.J."/>
            <person name="Singh A."/>
            <person name="Wilkins M.J."/>
            <person name="Williams K.H."/>
            <person name="Banfield J.F."/>
        </authorList>
    </citation>
    <scope>NUCLEOTIDE SEQUENCE [LARGE SCALE GENOMIC DNA]</scope>
</reference>
<dbReference type="CDD" id="cd00082">
    <property type="entry name" value="HisKA"/>
    <property type="match status" value="1"/>
</dbReference>
<dbReference type="InterPro" id="IPR036097">
    <property type="entry name" value="HisK_dim/P_sf"/>
</dbReference>
<keyword evidence="3" id="KW-0597">Phosphoprotein</keyword>
<dbReference type="PANTHER" id="PTHR45453:SF1">
    <property type="entry name" value="PHOSPHATE REGULON SENSOR PROTEIN PHOR"/>
    <property type="match status" value="1"/>
</dbReference>
<dbReference type="PATRIC" id="fig|1618366.3.peg.21"/>
<evidence type="ECO:0000256" key="1">
    <source>
        <dbReference type="ARBA" id="ARBA00000085"/>
    </source>
</evidence>
<dbReference type="SUPFAM" id="SSF47384">
    <property type="entry name" value="Homodimeric domain of signal transducing histidine kinase"/>
    <property type="match status" value="1"/>
</dbReference>
<keyword evidence="7" id="KW-0472">Membrane</keyword>
<name>A0A0G1M5J0_9BACT</name>
<dbReference type="InterPro" id="IPR003661">
    <property type="entry name" value="HisK_dim/P_dom"/>
</dbReference>
<dbReference type="InterPro" id="IPR005467">
    <property type="entry name" value="His_kinase_dom"/>
</dbReference>
<dbReference type="InterPro" id="IPR050351">
    <property type="entry name" value="BphY/WalK/GraS-like"/>
</dbReference>
<dbReference type="CDD" id="cd00075">
    <property type="entry name" value="HATPase"/>
    <property type="match status" value="1"/>
</dbReference>
<keyword evidence="7" id="KW-1133">Transmembrane helix</keyword>
<keyword evidence="7" id="KW-0812">Transmembrane</keyword>
<dbReference type="EMBL" id="LCKS01000001">
    <property type="protein sequence ID" value="KKU03392.1"/>
    <property type="molecule type" value="Genomic_DNA"/>
</dbReference>
<dbReference type="GO" id="GO:0004721">
    <property type="term" value="F:phosphoprotein phosphatase activity"/>
    <property type="evidence" value="ECO:0007669"/>
    <property type="project" value="TreeGrafter"/>
</dbReference>
<dbReference type="PANTHER" id="PTHR45453">
    <property type="entry name" value="PHOSPHATE REGULON SENSOR PROTEIN PHOR"/>
    <property type="match status" value="1"/>
</dbReference>
<dbReference type="SMART" id="SM00388">
    <property type="entry name" value="HisKA"/>
    <property type="match status" value="1"/>
</dbReference>
<keyword evidence="4" id="KW-0808">Transferase</keyword>